<dbReference type="CDD" id="cd07323">
    <property type="entry name" value="LAM"/>
    <property type="match status" value="1"/>
</dbReference>
<accession>X6MBF1</accession>
<dbReference type="SUPFAM" id="SSF46785">
    <property type="entry name" value="Winged helix' DNA-binding domain"/>
    <property type="match status" value="1"/>
</dbReference>
<keyword evidence="5" id="KW-0812">Transmembrane</keyword>
<dbReference type="PANTHER" id="PTHR22792:SF140">
    <property type="entry name" value="ACHILLES, ISOFORM A"/>
    <property type="match status" value="1"/>
</dbReference>
<dbReference type="InterPro" id="IPR012677">
    <property type="entry name" value="Nucleotide-bd_a/b_plait_sf"/>
</dbReference>
<dbReference type="InterPro" id="IPR036388">
    <property type="entry name" value="WH-like_DNA-bd_sf"/>
</dbReference>
<sequence length="364" mass="42133">MPKYDNNKQRLLQHCKLGPNKKEKYERFVKYIVNFVLFFVFLLGYIFSTAKKKTNLCLSCCVFLFSANKMDQSTILNGSSEQKNGEFQSVASEGEAKVQEKGQKKNKNKNKMCEKIKFQVEFHFSDKNLEMDNYLLSQMHKDPEYWVPLEIVAKLAKIKELTTNEAYVLEAIERSKEVILSKDKNKVKRPDFKPPKPKQHKNLRRTVFVCGLSPMITIEEIKEMCKPYGEVKEVRLNMSEPTTSKCLSGNENENECLQSPDQDTAYMIMEELFVPKVNKRKNHLPSLSSPFSFAEKTVKENAGESSPTYHVNRDGEITNVPYCVNMRNHENAYLSSFQHTSNNTIKSTNRRFAFIVFSSQVCPF</sequence>
<dbReference type="Proteomes" id="UP000023152">
    <property type="component" value="Unassembled WGS sequence"/>
</dbReference>
<comment type="caution">
    <text evidence="7">The sequence shown here is derived from an EMBL/GenBank/DDBJ whole genome shotgun (WGS) entry which is preliminary data.</text>
</comment>
<dbReference type="InterPro" id="IPR036390">
    <property type="entry name" value="WH_DNA-bd_sf"/>
</dbReference>
<evidence type="ECO:0000256" key="1">
    <source>
        <dbReference type="ARBA" id="ARBA00004123"/>
    </source>
</evidence>
<dbReference type="InterPro" id="IPR002344">
    <property type="entry name" value="Lupus_La"/>
</dbReference>
<dbReference type="GO" id="GO:0003729">
    <property type="term" value="F:mRNA binding"/>
    <property type="evidence" value="ECO:0007669"/>
    <property type="project" value="TreeGrafter"/>
</dbReference>
<feature type="domain" description="HTH La-type RNA-binding" evidence="6">
    <location>
        <begin position="106"/>
        <end position="197"/>
    </location>
</feature>
<dbReference type="Pfam" id="PF05383">
    <property type="entry name" value="La"/>
    <property type="match status" value="1"/>
</dbReference>
<dbReference type="Gene3D" id="3.30.70.330">
    <property type="match status" value="1"/>
</dbReference>
<evidence type="ECO:0000256" key="4">
    <source>
        <dbReference type="PROSITE-ProRule" id="PRU00332"/>
    </source>
</evidence>
<organism evidence="7 8">
    <name type="scientific">Reticulomyxa filosa</name>
    <dbReference type="NCBI Taxonomy" id="46433"/>
    <lineage>
        <taxon>Eukaryota</taxon>
        <taxon>Sar</taxon>
        <taxon>Rhizaria</taxon>
        <taxon>Retaria</taxon>
        <taxon>Foraminifera</taxon>
        <taxon>Monothalamids</taxon>
        <taxon>Reticulomyxidae</taxon>
        <taxon>Reticulomyxa</taxon>
    </lineage>
</organism>
<dbReference type="InterPro" id="IPR045180">
    <property type="entry name" value="La_dom_prot"/>
</dbReference>
<dbReference type="SMART" id="SM00715">
    <property type="entry name" value="LA"/>
    <property type="match status" value="1"/>
</dbReference>
<evidence type="ECO:0000256" key="2">
    <source>
        <dbReference type="ARBA" id="ARBA00022884"/>
    </source>
</evidence>
<dbReference type="PANTHER" id="PTHR22792">
    <property type="entry name" value="LUPUS LA PROTEIN-RELATED"/>
    <property type="match status" value="1"/>
</dbReference>
<dbReference type="InterPro" id="IPR035979">
    <property type="entry name" value="RBD_domain_sf"/>
</dbReference>
<evidence type="ECO:0000313" key="8">
    <source>
        <dbReference type="Proteomes" id="UP000023152"/>
    </source>
</evidence>
<keyword evidence="2 4" id="KW-0694">RNA-binding</keyword>
<dbReference type="PRINTS" id="PR00302">
    <property type="entry name" value="LUPUSLA"/>
</dbReference>
<name>X6MBF1_RETFI</name>
<dbReference type="EMBL" id="ASPP01022667">
    <property type="protein sequence ID" value="ETO11194.1"/>
    <property type="molecule type" value="Genomic_DNA"/>
</dbReference>
<dbReference type="SUPFAM" id="SSF54928">
    <property type="entry name" value="RNA-binding domain, RBD"/>
    <property type="match status" value="1"/>
</dbReference>
<dbReference type="GO" id="GO:1990904">
    <property type="term" value="C:ribonucleoprotein complex"/>
    <property type="evidence" value="ECO:0007669"/>
    <property type="project" value="InterPro"/>
</dbReference>
<evidence type="ECO:0000256" key="5">
    <source>
        <dbReference type="SAM" id="Phobius"/>
    </source>
</evidence>
<keyword evidence="3" id="KW-0539">Nucleus</keyword>
<dbReference type="InterPro" id="IPR006630">
    <property type="entry name" value="La_HTH"/>
</dbReference>
<keyword evidence="5" id="KW-1133">Transmembrane helix</keyword>
<keyword evidence="5" id="KW-0472">Membrane</keyword>
<dbReference type="GO" id="GO:0005634">
    <property type="term" value="C:nucleus"/>
    <property type="evidence" value="ECO:0007669"/>
    <property type="project" value="UniProtKB-SubCell"/>
</dbReference>
<dbReference type="OrthoDB" id="439993at2759"/>
<dbReference type="Gene3D" id="1.10.10.10">
    <property type="entry name" value="Winged helix-like DNA-binding domain superfamily/Winged helix DNA-binding domain"/>
    <property type="match status" value="1"/>
</dbReference>
<feature type="transmembrane region" description="Helical" evidence="5">
    <location>
        <begin position="28"/>
        <end position="47"/>
    </location>
</feature>
<keyword evidence="8" id="KW-1185">Reference proteome</keyword>
<dbReference type="PROSITE" id="PS50961">
    <property type="entry name" value="HTH_LA"/>
    <property type="match status" value="1"/>
</dbReference>
<dbReference type="AlphaFoldDB" id="X6MBF1"/>
<dbReference type="CDD" id="cd00590">
    <property type="entry name" value="RRM_SF"/>
    <property type="match status" value="1"/>
</dbReference>
<evidence type="ECO:0000259" key="6">
    <source>
        <dbReference type="PROSITE" id="PS50961"/>
    </source>
</evidence>
<evidence type="ECO:0000313" key="7">
    <source>
        <dbReference type="EMBL" id="ETO11194.1"/>
    </source>
</evidence>
<reference evidence="7 8" key="1">
    <citation type="journal article" date="2013" name="Curr. Biol.">
        <title>The Genome of the Foraminiferan Reticulomyxa filosa.</title>
        <authorList>
            <person name="Glockner G."/>
            <person name="Hulsmann N."/>
            <person name="Schleicher M."/>
            <person name="Noegel A.A."/>
            <person name="Eichinger L."/>
            <person name="Gallinger C."/>
            <person name="Pawlowski J."/>
            <person name="Sierra R."/>
            <person name="Euteneuer U."/>
            <person name="Pillet L."/>
            <person name="Moustafa A."/>
            <person name="Platzer M."/>
            <person name="Groth M."/>
            <person name="Szafranski K."/>
            <person name="Schliwa M."/>
        </authorList>
    </citation>
    <scope>NUCLEOTIDE SEQUENCE [LARGE SCALE GENOMIC DNA]</scope>
</reference>
<evidence type="ECO:0000256" key="3">
    <source>
        <dbReference type="ARBA" id="ARBA00023242"/>
    </source>
</evidence>
<gene>
    <name evidence="7" type="ORF">RFI_26180</name>
</gene>
<dbReference type="GO" id="GO:0006396">
    <property type="term" value="P:RNA processing"/>
    <property type="evidence" value="ECO:0007669"/>
    <property type="project" value="InterPro"/>
</dbReference>
<protein>
    <recommendedName>
        <fullName evidence="6">HTH La-type RNA-binding domain-containing protein</fullName>
    </recommendedName>
</protein>
<proteinExistence type="predicted"/>
<comment type="subcellular location">
    <subcellularLocation>
        <location evidence="1">Nucleus</location>
    </subcellularLocation>
</comment>